<dbReference type="Proteomes" id="UP000075683">
    <property type="component" value="Unassembled WGS sequence"/>
</dbReference>
<protein>
    <submittedName>
        <fullName evidence="2">Uncharacterized protein</fullName>
    </submittedName>
</protein>
<dbReference type="InterPro" id="IPR027417">
    <property type="entry name" value="P-loop_NTPase"/>
</dbReference>
<evidence type="ECO:0000313" key="2">
    <source>
        <dbReference type="EMBL" id="KYD21384.1"/>
    </source>
</evidence>
<gene>
    <name evidence="2" type="ORF">B4135_1664</name>
</gene>
<evidence type="ECO:0000256" key="1">
    <source>
        <dbReference type="SAM" id="MobiDB-lite"/>
    </source>
</evidence>
<comment type="caution">
    <text evidence="2">The sequence shown here is derived from an EMBL/GenBank/DDBJ whole genome shotgun (WGS) entry which is preliminary data.</text>
</comment>
<proteinExistence type="predicted"/>
<dbReference type="EMBL" id="LQYT01000020">
    <property type="protein sequence ID" value="KYD21384.1"/>
    <property type="molecule type" value="Genomic_DNA"/>
</dbReference>
<sequence>MNGKYPRYKLMTYMIFNLVRSYKFVSRVFFLQELFKLAQKVLIAVAEKTYTDILRDLFLKHSEDFVLSSQEVFHRRFLEEMVENERPDILLIHDSYLESEYVEQEKKDEEMLFYIKKFRLQYEEELRIVYLCERPKGDPFLSKLVSLGVRDIFNANSFDLDEFVNQLKDKPKFSRVAKFLIEDYPSPKNPEQRESIENEEEGDEEGGEENDVAASSHEKPVIQKVVHKNVIKRDYKIQITNQVEKLVGVPINKKLVLLGGFRPRSGVTFIAHLLARSLAKMGIMTTYVECPFAYPYTYDRFAGQRFSNDYRSKFYQFSKHSDSQINRVYDWKIEDVQIICKHPEEIYKSDEVTFETFVKVLFSTSSVVNIIDVGTFWNFELLQDVYDIADHVYIVFEPDISEIQRFEESHEETIAFLRTILKDEKTHFIGNRFPKQLLKDEIFSLYKSKIKAIFPVFPVIDVYFSQFQSIFLNDLTKEYQGRIDPCIQPLLEDILPGEILKSFRKKNGLFSGVFKKKITVQKTETKGEEAPI</sequence>
<feature type="region of interest" description="Disordered" evidence="1">
    <location>
        <begin position="184"/>
        <end position="217"/>
    </location>
</feature>
<dbReference type="SUPFAM" id="SSF52540">
    <property type="entry name" value="P-loop containing nucleoside triphosphate hydrolases"/>
    <property type="match status" value="1"/>
</dbReference>
<feature type="compositionally biased region" description="Acidic residues" evidence="1">
    <location>
        <begin position="197"/>
        <end position="211"/>
    </location>
</feature>
<reference evidence="2 3" key="1">
    <citation type="submission" date="2016-01" db="EMBL/GenBank/DDBJ databases">
        <title>Draft Genome Sequences of Seven Thermophilic Sporeformers Isolated from Foods.</title>
        <authorList>
            <person name="Berendsen E.M."/>
            <person name="Wells-Bennik M.H."/>
            <person name="Krawcyk A.O."/>
            <person name="De Jong A."/>
            <person name="Holsappel S."/>
            <person name="Eijlander R.T."/>
            <person name="Kuipers O.P."/>
        </authorList>
    </citation>
    <scope>NUCLEOTIDE SEQUENCE [LARGE SCALE GENOMIC DNA]</scope>
    <source>
        <strain evidence="2 3">B4135</strain>
    </source>
</reference>
<organism evidence="2 3">
    <name type="scientific">Caldibacillus debilis</name>
    <dbReference type="NCBI Taxonomy" id="301148"/>
    <lineage>
        <taxon>Bacteria</taxon>
        <taxon>Bacillati</taxon>
        <taxon>Bacillota</taxon>
        <taxon>Bacilli</taxon>
        <taxon>Bacillales</taxon>
        <taxon>Bacillaceae</taxon>
        <taxon>Caldibacillus</taxon>
    </lineage>
</organism>
<evidence type="ECO:0000313" key="3">
    <source>
        <dbReference type="Proteomes" id="UP000075683"/>
    </source>
</evidence>
<name>A0A150MA01_9BACI</name>
<dbReference type="STRING" id="301148.B4135_1664"/>
<accession>A0A150MA01</accession>
<dbReference type="AlphaFoldDB" id="A0A150MA01"/>